<dbReference type="Proteomes" id="UP000265926">
    <property type="component" value="Unassembled WGS sequence"/>
</dbReference>
<evidence type="ECO:0000313" key="3">
    <source>
        <dbReference type="EMBL" id="RIJ49420.1"/>
    </source>
</evidence>
<dbReference type="Gene3D" id="1.20.1260.10">
    <property type="match status" value="1"/>
</dbReference>
<feature type="region of interest" description="Disordered" evidence="1">
    <location>
        <begin position="211"/>
        <end position="230"/>
    </location>
</feature>
<name>A0A399SZ37_9BACT</name>
<evidence type="ECO:0000256" key="1">
    <source>
        <dbReference type="SAM" id="MobiDB-lite"/>
    </source>
</evidence>
<evidence type="ECO:0000259" key="2">
    <source>
        <dbReference type="Pfam" id="PF09968"/>
    </source>
</evidence>
<organism evidence="3 4">
    <name type="scientific">Maribellus luteus</name>
    <dbReference type="NCBI Taxonomy" id="2305463"/>
    <lineage>
        <taxon>Bacteria</taxon>
        <taxon>Pseudomonadati</taxon>
        <taxon>Bacteroidota</taxon>
        <taxon>Bacteroidia</taxon>
        <taxon>Marinilabiliales</taxon>
        <taxon>Prolixibacteraceae</taxon>
        <taxon>Maribellus</taxon>
    </lineage>
</organism>
<dbReference type="EMBL" id="QWGR01000003">
    <property type="protein sequence ID" value="RIJ49420.1"/>
    <property type="molecule type" value="Genomic_DNA"/>
</dbReference>
<dbReference type="OrthoDB" id="9801086at2"/>
<dbReference type="InterPro" id="IPR009078">
    <property type="entry name" value="Ferritin-like_SF"/>
</dbReference>
<accession>A0A399SZ37</accession>
<proteinExistence type="predicted"/>
<sequence length="230" mass="25837">MKTILFTLVNLLFLVLQLSGYSQNVSLPASEKEGILLMREEEKLAHDVYTLLYEKWQLQPFSNISGSESRHFEAMGYLLETFELNDPSYPKAGKFRNGELAALYDSLVSRGSESLLAALEVGAYIEEVDIRDLKELLAISSNDAISSVYSNLLRGSENHLRAFTRQLSWREVEYVPKMLDQETYSAIVGAANQRGNRGNCINAAPNSNNCKQQGGRQFRNRGNQSGCRNN</sequence>
<dbReference type="RefSeq" id="WP_119437307.1">
    <property type="nucleotide sequence ID" value="NZ_QWGR01000003.1"/>
</dbReference>
<dbReference type="Pfam" id="PF09968">
    <property type="entry name" value="DUF2202"/>
    <property type="match status" value="1"/>
</dbReference>
<protein>
    <submittedName>
        <fullName evidence="3">DUF2202 domain-containing protein</fullName>
    </submittedName>
</protein>
<evidence type="ECO:0000313" key="4">
    <source>
        <dbReference type="Proteomes" id="UP000265926"/>
    </source>
</evidence>
<comment type="caution">
    <text evidence="3">The sequence shown here is derived from an EMBL/GenBank/DDBJ whole genome shotgun (WGS) entry which is preliminary data.</text>
</comment>
<dbReference type="AlphaFoldDB" id="A0A399SZ37"/>
<keyword evidence="4" id="KW-1185">Reference proteome</keyword>
<reference evidence="3 4" key="1">
    <citation type="submission" date="2018-08" db="EMBL/GenBank/DDBJ databases">
        <title>Pallidiluteibacterium maritimus gen. nov., sp. nov., isolated from coastal sediment.</title>
        <authorList>
            <person name="Zhou L.Y."/>
        </authorList>
    </citation>
    <scope>NUCLEOTIDE SEQUENCE [LARGE SCALE GENOMIC DNA]</scope>
    <source>
        <strain evidence="3 4">XSD2</strain>
    </source>
</reference>
<dbReference type="InterPro" id="IPR019243">
    <property type="entry name" value="DUF2202"/>
</dbReference>
<gene>
    <name evidence="3" type="ORF">D1614_07725</name>
</gene>
<dbReference type="CDD" id="cd01048">
    <property type="entry name" value="Ferritin_like_AB2"/>
    <property type="match status" value="1"/>
</dbReference>
<dbReference type="InterPro" id="IPR012347">
    <property type="entry name" value="Ferritin-like"/>
</dbReference>
<dbReference type="SUPFAM" id="SSF47240">
    <property type="entry name" value="Ferritin-like"/>
    <property type="match status" value="1"/>
</dbReference>
<feature type="domain" description="DUF2202" evidence="2">
    <location>
        <begin position="31"/>
        <end position="190"/>
    </location>
</feature>